<dbReference type="EMBL" id="JAAIVB010000085">
    <property type="protein sequence ID" value="NEX64804.1"/>
    <property type="molecule type" value="Genomic_DNA"/>
</dbReference>
<keyword evidence="2" id="KW-1185">Reference proteome</keyword>
<organism evidence="1 2">
    <name type="scientific">Noviherbaspirillum galbum</name>
    <dbReference type="NCBI Taxonomy" id="2709383"/>
    <lineage>
        <taxon>Bacteria</taxon>
        <taxon>Pseudomonadati</taxon>
        <taxon>Pseudomonadota</taxon>
        <taxon>Betaproteobacteria</taxon>
        <taxon>Burkholderiales</taxon>
        <taxon>Oxalobacteraceae</taxon>
        <taxon>Noviherbaspirillum</taxon>
    </lineage>
</organism>
<evidence type="ECO:0000313" key="1">
    <source>
        <dbReference type="EMBL" id="NEX64804.1"/>
    </source>
</evidence>
<proteinExistence type="predicted"/>
<dbReference type="RefSeq" id="WP_163968731.1">
    <property type="nucleotide sequence ID" value="NZ_JAAIVB010000085.1"/>
</dbReference>
<evidence type="ECO:0000313" key="2">
    <source>
        <dbReference type="Proteomes" id="UP000482155"/>
    </source>
</evidence>
<dbReference type="AlphaFoldDB" id="A0A6B3SVX2"/>
<reference evidence="1 2" key="1">
    <citation type="submission" date="2020-02" db="EMBL/GenBank/DDBJ databases">
        <authorList>
            <person name="Kim M.K."/>
        </authorList>
    </citation>
    <scope>NUCLEOTIDE SEQUENCE [LARGE SCALE GENOMIC DNA]</scope>
    <source>
        <strain evidence="1 2">17J57-3</strain>
    </source>
</reference>
<protein>
    <submittedName>
        <fullName evidence="1">Uncharacterized protein</fullName>
    </submittedName>
</protein>
<dbReference type="Proteomes" id="UP000482155">
    <property type="component" value="Unassembled WGS sequence"/>
</dbReference>
<name>A0A6B3SVX2_9BURK</name>
<sequence>MEYRFSLTPRLIALTLFCGVSLLVLLFTLGFQVGRQMSGVARENPARLVADARSGMATVSGKGTEIAAAAKGSAEGMMSAPKAAP</sequence>
<comment type="caution">
    <text evidence="1">The sequence shown here is derived from an EMBL/GenBank/DDBJ whole genome shotgun (WGS) entry which is preliminary data.</text>
</comment>
<gene>
    <name evidence="1" type="ORF">G3574_27300</name>
</gene>
<accession>A0A6B3SVX2</accession>